<name>X1S3D2_9ZZZZ</name>
<protein>
    <submittedName>
        <fullName evidence="1">Uncharacterized protein</fullName>
    </submittedName>
</protein>
<sequence>MIMMKKPKAHLILCEAKVNSKYFKYDFNITSTIVEKSDNLEIPPHYQDVLKD</sequence>
<accession>X1S3D2</accession>
<comment type="caution">
    <text evidence="1">The sequence shown here is derived from an EMBL/GenBank/DDBJ whole genome shotgun (WGS) entry which is preliminary data.</text>
</comment>
<dbReference type="EMBL" id="BARW01010163">
    <property type="protein sequence ID" value="GAI73666.1"/>
    <property type="molecule type" value="Genomic_DNA"/>
</dbReference>
<evidence type="ECO:0000313" key="1">
    <source>
        <dbReference type="EMBL" id="GAI73666.1"/>
    </source>
</evidence>
<dbReference type="AlphaFoldDB" id="X1S3D2"/>
<proteinExistence type="predicted"/>
<organism evidence="1">
    <name type="scientific">marine sediment metagenome</name>
    <dbReference type="NCBI Taxonomy" id="412755"/>
    <lineage>
        <taxon>unclassified sequences</taxon>
        <taxon>metagenomes</taxon>
        <taxon>ecological metagenomes</taxon>
    </lineage>
</organism>
<gene>
    <name evidence="1" type="ORF">S12H4_20141</name>
</gene>
<reference evidence="1" key="1">
    <citation type="journal article" date="2014" name="Front. Microbiol.">
        <title>High frequency of phylogenetically diverse reductive dehalogenase-homologous genes in deep subseafloor sedimentary metagenomes.</title>
        <authorList>
            <person name="Kawai M."/>
            <person name="Futagami T."/>
            <person name="Toyoda A."/>
            <person name="Takaki Y."/>
            <person name="Nishi S."/>
            <person name="Hori S."/>
            <person name="Arai W."/>
            <person name="Tsubouchi T."/>
            <person name="Morono Y."/>
            <person name="Uchiyama I."/>
            <person name="Ito T."/>
            <person name="Fujiyama A."/>
            <person name="Inagaki F."/>
            <person name="Takami H."/>
        </authorList>
    </citation>
    <scope>NUCLEOTIDE SEQUENCE</scope>
    <source>
        <strain evidence="1">Expedition CK06-06</strain>
    </source>
</reference>